<proteinExistence type="inferred from homology"/>
<dbReference type="CDD" id="cd00438">
    <property type="entry name" value="cupin_RmlC"/>
    <property type="match status" value="1"/>
</dbReference>
<dbReference type="HOGENOM" id="CLU_090940_1_1_2"/>
<reference evidence="4 5" key="1">
    <citation type="submission" date="2006-10" db="EMBL/GenBank/DDBJ databases">
        <title>Complete sequence of Methanosaeta thermophila PT.</title>
        <authorList>
            <consortium name="US DOE Joint Genome Institute"/>
            <person name="Copeland A."/>
            <person name="Lucas S."/>
            <person name="Lapidus A."/>
            <person name="Barry K."/>
            <person name="Detter J.C."/>
            <person name="Glavina del Rio T."/>
            <person name="Hammon N."/>
            <person name="Israni S."/>
            <person name="Pitluck S."/>
            <person name="Chain P."/>
            <person name="Malfatti S."/>
            <person name="Shin M."/>
            <person name="Vergez L."/>
            <person name="Schmutz J."/>
            <person name="Larimer F."/>
            <person name="Land M."/>
            <person name="Hauser L."/>
            <person name="Kyrpides N."/>
            <person name="Kim E."/>
            <person name="Smith K.S."/>
            <person name="Ingram-Smith C."/>
            <person name="Richardson P."/>
        </authorList>
    </citation>
    <scope>NUCLEOTIDE SEQUENCE [LARGE SCALE GENOMIC DNA]</scope>
    <source>
        <strain evidence="5">DSM 6194 / JCM 14653 / NBRC 101360 / PT</strain>
    </source>
</reference>
<feature type="site" description="Participates in a stacking interaction with the thymidine ring of dTDP-4-oxo-6-deoxyglucose" evidence="2">
    <location>
        <position position="139"/>
    </location>
</feature>
<dbReference type="GO" id="GO:0000271">
    <property type="term" value="P:polysaccharide biosynthetic process"/>
    <property type="evidence" value="ECO:0007669"/>
    <property type="project" value="TreeGrafter"/>
</dbReference>
<dbReference type="Gene3D" id="2.60.120.10">
    <property type="entry name" value="Jelly Rolls"/>
    <property type="match status" value="1"/>
</dbReference>
<dbReference type="EMBL" id="CP000477">
    <property type="protein sequence ID" value="ABK14743.1"/>
    <property type="molecule type" value="Genomic_DNA"/>
</dbReference>
<feature type="active site" description="Proton acceptor" evidence="1">
    <location>
        <position position="63"/>
    </location>
</feature>
<dbReference type="STRING" id="349307.Mthe_0955"/>
<dbReference type="SUPFAM" id="SSF51182">
    <property type="entry name" value="RmlC-like cupins"/>
    <property type="match status" value="1"/>
</dbReference>
<dbReference type="RefSeq" id="WP_011696138.1">
    <property type="nucleotide sequence ID" value="NC_008553.1"/>
</dbReference>
<feature type="active site" description="Proton donor" evidence="1">
    <location>
        <position position="133"/>
    </location>
</feature>
<evidence type="ECO:0000256" key="2">
    <source>
        <dbReference type="PIRSR" id="PIRSR600888-3"/>
    </source>
</evidence>
<evidence type="ECO:0000256" key="1">
    <source>
        <dbReference type="PIRSR" id="PIRSR600888-1"/>
    </source>
</evidence>
<comment type="pathway">
    <text evidence="3">Carbohydrate biosynthesis; dTDP-L-rhamnose biosynthesis.</text>
</comment>
<dbReference type="UniPathway" id="UPA00124"/>
<keyword evidence="3 4" id="KW-0413">Isomerase</keyword>
<dbReference type="GO" id="GO:0005829">
    <property type="term" value="C:cytosol"/>
    <property type="evidence" value="ECO:0007669"/>
    <property type="project" value="TreeGrafter"/>
</dbReference>
<accession>A0B7R9</accession>
<dbReference type="InterPro" id="IPR000888">
    <property type="entry name" value="RmlC-like"/>
</dbReference>
<dbReference type="PANTHER" id="PTHR21047:SF2">
    <property type="entry name" value="THYMIDINE DIPHOSPHO-4-KETO-RHAMNOSE 3,5-EPIMERASE"/>
    <property type="match status" value="1"/>
</dbReference>
<dbReference type="GeneID" id="4461789"/>
<evidence type="ECO:0000313" key="4">
    <source>
        <dbReference type="EMBL" id="ABK14743.1"/>
    </source>
</evidence>
<dbReference type="NCBIfam" id="TIGR01221">
    <property type="entry name" value="rmlC"/>
    <property type="match status" value="1"/>
</dbReference>
<dbReference type="InterPro" id="IPR011051">
    <property type="entry name" value="RmlC_Cupin_sf"/>
</dbReference>
<dbReference type="PANTHER" id="PTHR21047">
    <property type="entry name" value="DTDP-6-DEOXY-D-GLUCOSE-3,5 EPIMERASE"/>
    <property type="match status" value="1"/>
</dbReference>
<protein>
    <recommendedName>
        <fullName evidence="3">dTDP-4-dehydrorhamnose 3,5-epimerase</fullName>
        <ecNumber evidence="3">5.1.3.13</ecNumber>
    </recommendedName>
    <alternativeName>
        <fullName evidence="3">Thymidine diphospho-4-keto-rhamnose 3,5-epimerase</fullName>
    </alternativeName>
</protein>
<dbReference type="KEGG" id="mtp:Mthe_0955"/>
<dbReference type="Pfam" id="PF00908">
    <property type="entry name" value="dTDP_sugar_isom"/>
    <property type="match status" value="1"/>
</dbReference>
<comment type="catalytic activity">
    <reaction evidence="3">
        <text>dTDP-4-dehydro-6-deoxy-alpha-D-glucose = dTDP-4-dehydro-beta-L-rhamnose</text>
        <dbReference type="Rhea" id="RHEA:16969"/>
        <dbReference type="ChEBI" id="CHEBI:57649"/>
        <dbReference type="ChEBI" id="CHEBI:62830"/>
        <dbReference type="EC" id="5.1.3.13"/>
    </reaction>
</comment>
<sequence length="187" mass="21499">MPFSFKRLDIYDVILIEPRVFRDERGFFMESYKHSEFAAFGIKERFVQDNHSRSRRGVLRGLHYQNPPRAQGKLVRAVSGEIFDVAVDIRRGSPTYGRWVGVNLSEENMRMLYIPPGFAHGFMTLSDVADVMYKTTDEYSPEHEAGIIWNDPGIGIEWPASRPVLSPRDAKWPGLRDAVNGFVYEGR</sequence>
<dbReference type="AlphaFoldDB" id="A0B7R9"/>
<gene>
    <name evidence="4" type="ordered locus">Mthe_0955</name>
</gene>
<evidence type="ECO:0000313" key="5">
    <source>
        <dbReference type="Proteomes" id="UP000000674"/>
    </source>
</evidence>
<dbReference type="GO" id="GO:0008830">
    <property type="term" value="F:dTDP-4-dehydrorhamnose 3,5-epimerase activity"/>
    <property type="evidence" value="ECO:0007669"/>
    <property type="project" value="UniProtKB-UniRule"/>
</dbReference>
<comment type="subunit">
    <text evidence="3">Homodimer.</text>
</comment>
<dbReference type="EC" id="5.1.3.13" evidence="3"/>
<organism evidence="4 5">
    <name type="scientific">Methanothrix thermoacetophila (strain DSM 6194 / JCM 14653 / NBRC 101360 / PT)</name>
    <name type="common">Methanosaeta thermophila</name>
    <dbReference type="NCBI Taxonomy" id="349307"/>
    <lineage>
        <taxon>Archaea</taxon>
        <taxon>Methanobacteriati</taxon>
        <taxon>Methanobacteriota</taxon>
        <taxon>Stenosarchaea group</taxon>
        <taxon>Methanomicrobia</taxon>
        <taxon>Methanotrichales</taxon>
        <taxon>Methanotrichaceae</taxon>
        <taxon>Methanothrix</taxon>
    </lineage>
</organism>
<dbReference type="InterPro" id="IPR014710">
    <property type="entry name" value="RmlC-like_jellyroll"/>
</dbReference>
<comment type="function">
    <text evidence="3">Catalyzes the epimerization of the C3' and C5'positions of dTDP-6-deoxy-D-xylo-4-hexulose, forming dTDP-6-deoxy-L-lyxo-4-hexulose.</text>
</comment>
<keyword evidence="5" id="KW-1185">Reference proteome</keyword>
<dbReference type="GO" id="GO:0019305">
    <property type="term" value="P:dTDP-rhamnose biosynthetic process"/>
    <property type="evidence" value="ECO:0007669"/>
    <property type="project" value="UniProtKB-UniRule"/>
</dbReference>
<evidence type="ECO:0000256" key="3">
    <source>
        <dbReference type="RuleBase" id="RU364069"/>
    </source>
</evidence>
<dbReference type="Proteomes" id="UP000000674">
    <property type="component" value="Chromosome"/>
</dbReference>
<comment type="similarity">
    <text evidence="3">Belongs to the dTDP-4-dehydrorhamnose 3,5-epimerase family.</text>
</comment>
<dbReference type="OrthoDB" id="2990at2157"/>
<name>A0B7R9_METTP</name>